<feature type="signal peptide" evidence="1">
    <location>
        <begin position="1"/>
        <end position="16"/>
    </location>
</feature>
<reference evidence="2 3" key="1">
    <citation type="submission" date="2019-06" db="EMBL/GenBank/DDBJ databases">
        <authorList>
            <person name="Broberg M."/>
        </authorList>
    </citation>
    <scope>NUCLEOTIDE SEQUENCE [LARGE SCALE GENOMIC DNA]</scope>
</reference>
<evidence type="ECO:0000256" key="1">
    <source>
        <dbReference type="SAM" id="SignalP"/>
    </source>
</evidence>
<comment type="caution">
    <text evidence="2">The sequence shown here is derived from an EMBL/GenBank/DDBJ whole genome shotgun (WGS) entry which is preliminary data.</text>
</comment>
<evidence type="ECO:0000313" key="2">
    <source>
        <dbReference type="EMBL" id="VUC37504.1"/>
    </source>
</evidence>
<evidence type="ECO:0008006" key="4">
    <source>
        <dbReference type="Google" id="ProtNLM"/>
    </source>
</evidence>
<gene>
    <name evidence="2" type="ORF">CLO192961_LOCUS472857</name>
</gene>
<feature type="chain" id="PRO_5045740274" description="GPI anchored serine-threonine rich protein" evidence="1">
    <location>
        <begin position="17"/>
        <end position="169"/>
    </location>
</feature>
<name>A0ABY6V187_BIOOC</name>
<dbReference type="Proteomes" id="UP000766486">
    <property type="component" value="Unassembled WGS sequence"/>
</dbReference>
<keyword evidence="1" id="KW-0732">Signal</keyword>
<keyword evidence="3" id="KW-1185">Reference proteome</keyword>
<protein>
    <recommendedName>
        <fullName evidence="4">GPI anchored serine-threonine rich protein</fullName>
    </recommendedName>
</protein>
<organism evidence="2 3">
    <name type="scientific">Bionectria ochroleuca</name>
    <name type="common">Gliocladium roseum</name>
    <dbReference type="NCBI Taxonomy" id="29856"/>
    <lineage>
        <taxon>Eukaryota</taxon>
        <taxon>Fungi</taxon>
        <taxon>Dikarya</taxon>
        <taxon>Ascomycota</taxon>
        <taxon>Pezizomycotina</taxon>
        <taxon>Sordariomycetes</taxon>
        <taxon>Hypocreomycetidae</taxon>
        <taxon>Hypocreales</taxon>
        <taxon>Bionectriaceae</taxon>
        <taxon>Clonostachys</taxon>
    </lineage>
</organism>
<sequence>MKFFVPLCLFAVAVTAQTTASKSSCDADFILTRCLETETPKARARSKQQTHAAQACNATDYECLCAAYNAIATCYNNCPNDARLAPAKNQVDVYCLQASLQNTKTTSVAASTTAAASATTTSASASSGAQSTGTATSTGKSTETGAAAGLVANSGTMLFGLAGIFAALL</sequence>
<dbReference type="EMBL" id="CABFNS010000989">
    <property type="protein sequence ID" value="VUC37504.1"/>
    <property type="molecule type" value="Genomic_DNA"/>
</dbReference>
<evidence type="ECO:0000313" key="3">
    <source>
        <dbReference type="Proteomes" id="UP000766486"/>
    </source>
</evidence>
<proteinExistence type="predicted"/>
<accession>A0ABY6V187</accession>